<dbReference type="OrthoDB" id="1489309at2"/>
<dbReference type="Proteomes" id="UP000310477">
    <property type="component" value="Unassembled WGS sequence"/>
</dbReference>
<proteinExistence type="predicted"/>
<comment type="caution">
    <text evidence="2">The sequence shown here is derived from an EMBL/GenBank/DDBJ whole genome shotgun (WGS) entry which is preliminary data.</text>
</comment>
<dbReference type="InterPro" id="IPR025631">
    <property type="entry name" value="Porin_10"/>
</dbReference>
<gene>
    <name evidence="2" type="ORF">FA045_16060</name>
</gene>
<organism evidence="2 3">
    <name type="scientific">Pedobacter cryotolerans</name>
    <dbReference type="NCBI Taxonomy" id="2571270"/>
    <lineage>
        <taxon>Bacteria</taxon>
        <taxon>Pseudomonadati</taxon>
        <taxon>Bacteroidota</taxon>
        <taxon>Sphingobacteriia</taxon>
        <taxon>Sphingobacteriales</taxon>
        <taxon>Sphingobacteriaceae</taxon>
        <taxon>Pedobacter</taxon>
    </lineage>
</organism>
<dbReference type="AlphaFoldDB" id="A0A4U1C088"/>
<evidence type="ECO:0008006" key="4">
    <source>
        <dbReference type="Google" id="ProtNLM"/>
    </source>
</evidence>
<keyword evidence="1" id="KW-0732">Signal</keyword>
<feature type="signal peptide" evidence="1">
    <location>
        <begin position="1"/>
        <end position="22"/>
    </location>
</feature>
<dbReference type="RefSeq" id="WP_136878102.1">
    <property type="nucleotide sequence ID" value="NZ_SWBO01000011.1"/>
</dbReference>
<evidence type="ECO:0000313" key="3">
    <source>
        <dbReference type="Proteomes" id="UP000310477"/>
    </source>
</evidence>
<evidence type="ECO:0000256" key="1">
    <source>
        <dbReference type="SAM" id="SignalP"/>
    </source>
</evidence>
<keyword evidence="3" id="KW-1185">Reference proteome</keyword>
<evidence type="ECO:0000313" key="2">
    <source>
        <dbReference type="EMBL" id="TKB97475.1"/>
    </source>
</evidence>
<dbReference type="SUPFAM" id="SSF56935">
    <property type="entry name" value="Porins"/>
    <property type="match status" value="1"/>
</dbReference>
<sequence length="663" mass="76011">MPKLIVSLLLCCLLFGLNNAFAQDLKTDVTKNKELDSLRKKEESGSDSVIFSSKYVRYTTHKLTKDSIQTLPIDTGLTGIQNFSVIAQPRTPTAGTGVLGLAARPLLFEPVKTIGFNAGFHALDYYVLNHEDVKFYRARSPYTNLYYVNAGDKEQILKLTHSQNITKNWNVGANFNRIGANGAYTRQRGDDLNAAIFTWYQSPNKRYTLWLDGVFNTMKAQENGSPVNDSIFNANGSLLVDKLAEPVRLNTSNQLWRKNSWMLKQSYFVGRIDSTGLTSQQSILPTNKITYTLAYTRNDYSFKKDEPDTFNVLPRGIADTVFTNDSTNVRHVMNEFVYSFFLRAKGNSIIKNELKIDAGIRHDFYQYGQYGILRDTTNYYSYETSFQNITLLGNLGYRFSNKIDFNLDLQQIFQGENTGDFLYEAKSNLLLSKSVGRIVLGAYLQNKSPEQLFNRYYGNHYRWDNRFERTKTANLSFSFLNDKYNLDATASYYLITNHLYFAADGTNSILPAQETGDISLLKVSVGKKFNFGSWHIDAFAVYQKTDNANVLRIPEVYSFNSVYKDQTFFKTLKTQIGFDVRYNTPYMATAYSPAASQFYNINEKLDAKPVVDVWVKAGLRRANLFVKYEYLNQGLFQNGYYTVKQYPMPDRLLRFGVSWSFYD</sequence>
<dbReference type="EMBL" id="SWBO01000011">
    <property type="protein sequence ID" value="TKB97475.1"/>
    <property type="molecule type" value="Genomic_DNA"/>
</dbReference>
<protein>
    <recommendedName>
        <fullName evidence="4">Porin</fullName>
    </recommendedName>
</protein>
<name>A0A4U1C088_9SPHI</name>
<reference evidence="2 3" key="1">
    <citation type="submission" date="2019-04" db="EMBL/GenBank/DDBJ databases">
        <title>Pedobacter sp. AR-2-6 sp. nov., isolated from Arctic soil.</title>
        <authorList>
            <person name="Dahal R.H."/>
            <person name="Kim D.-U."/>
        </authorList>
    </citation>
    <scope>NUCLEOTIDE SEQUENCE [LARGE SCALE GENOMIC DNA]</scope>
    <source>
        <strain evidence="2 3">AR-2-6</strain>
    </source>
</reference>
<feature type="chain" id="PRO_5020548063" description="Porin" evidence="1">
    <location>
        <begin position="23"/>
        <end position="663"/>
    </location>
</feature>
<accession>A0A4U1C088</accession>
<dbReference type="Pfam" id="PF14121">
    <property type="entry name" value="Porin_10"/>
    <property type="match status" value="1"/>
</dbReference>